<gene>
    <name evidence="3" type="ORF">GTP41_07195</name>
</gene>
<keyword evidence="4" id="KW-1185">Reference proteome</keyword>
<evidence type="ECO:0000313" key="3">
    <source>
        <dbReference type="EMBL" id="MYN01884.1"/>
    </source>
</evidence>
<protein>
    <submittedName>
        <fullName evidence="3">Flagellar hook-length control protein FliK</fullName>
    </submittedName>
</protein>
<dbReference type="RefSeq" id="WP_161024883.1">
    <property type="nucleotide sequence ID" value="NZ_WWCJ01000004.1"/>
</dbReference>
<dbReference type="Proteomes" id="UP000448575">
    <property type="component" value="Unassembled WGS sequence"/>
</dbReference>
<dbReference type="Pfam" id="PF02120">
    <property type="entry name" value="Flg_hook"/>
    <property type="match status" value="1"/>
</dbReference>
<reference evidence="3 4" key="1">
    <citation type="submission" date="2019-12" db="EMBL/GenBank/DDBJ databases">
        <title>Novel species isolated from a subtropical stream in China.</title>
        <authorList>
            <person name="Lu H."/>
        </authorList>
    </citation>
    <scope>NUCLEOTIDE SEQUENCE [LARGE SCALE GENOMIC DNA]</scope>
    <source>
        <strain evidence="3 4">DS3</strain>
    </source>
</reference>
<feature type="region of interest" description="Disordered" evidence="1">
    <location>
        <begin position="1"/>
        <end position="20"/>
    </location>
</feature>
<proteinExistence type="predicted"/>
<keyword evidence="3" id="KW-0969">Cilium</keyword>
<dbReference type="EMBL" id="WWCJ01000004">
    <property type="protein sequence ID" value="MYN01884.1"/>
    <property type="molecule type" value="Genomic_DNA"/>
</dbReference>
<keyword evidence="3" id="KW-0282">Flagellum</keyword>
<feature type="domain" description="Flagellar hook-length control protein-like C-terminal" evidence="2">
    <location>
        <begin position="388"/>
        <end position="461"/>
    </location>
</feature>
<evidence type="ECO:0000256" key="1">
    <source>
        <dbReference type="SAM" id="MobiDB-lite"/>
    </source>
</evidence>
<dbReference type="AlphaFoldDB" id="A0A6N9HED8"/>
<dbReference type="InterPro" id="IPR021136">
    <property type="entry name" value="Flagellar_hook_control-like_C"/>
</dbReference>
<feature type="region of interest" description="Disordered" evidence="1">
    <location>
        <begin position="135"/>
        <end position="154"/>
    </location>
</feature>
<accession>A0A6N9HED8</accession>
<dbReference type="Gene3D" id="3.30.750.140">
    <property type="match status" value="1"/>
</dbReference>
<name>A0A6N9HED8_9BURK</name>
<organism evidence="3 4">
    <name type="scientific">Pseudoduganella guangdongensis</name>
    <dbReference type="NCBI Taxonomy" id="2692179"/>
    <lineage>
        <taxon>Bacteria</taxon>
        <taxon>Pseudomonadati</taxon>
        <taxon>Pseudomonadota</taxon>
        <taxon>Betaproteobacteria</taxon>
        <taxon>Burkholderiales</taxon>
        <taxon>Oxalobacteraceae</taxon>
        <taxon>Telluria group</taxon>
        <taxon>Pseudoduganella</taxon>
    </lineage>
</organism>
<comment type="caution">
    <text evidence="3">The sequence shown here is derived from an EMBL/GenBank/DDBJ whole genome shotgun (WGS) entry which is preliminary data.</text>
</comment>
<feature type="compositionally biased region" description="Low complexity" evidence="1">
    <location>
        <begin position="11"/>
        <end position="20"/>
    </location>
</feature>
<evidence type="ECO:0000313" key="4">
    <source>
        <dbReference type="Proteomes" id="UP000448575"/>
    </source>
</evidence>
<keyword evidence="3" id="KW-0966">Cell projection</keyword>
<dbReference type="InterPro" id="IPR038610">
    <property type="entry name" value="FliK-like_C_sf"/>
</dbReference>
<sequence>MLPPRLDIRGVSPTSAASAAQAVATPRQEAFQRALSQMVGQTLPAQVLSKFNDGSFLVRVADTNARMLLPPGVNTGDELPLTVISAQPRPTLQVGAGSPQAGQMATFVSGDPIPDTPAGGGRLPAQEAAIINLSGKQPPAGQAGQAAGGAAAGAPGAALNAGAGAAVASGAAAAAAGRGAEGDAVLASQTSAPQTQARPLSPGAALLSKAPLVPADQLPALGKDTPQAALSPAARAIASALASAYTSPGVPVTINGKAPLSAGGPPDTAKLSEGLQRALGDSGLFYESHVAEWAAGKRPLQDLQREPQMQRHAALQGANQNPLEAAAKLAAGPDLSAAQMINQQLHTQEQGKVLWQGEAWPGQQMQWLVEREQQRQGGQGGRDGRDGEADTVWRSGVRFRFPLLGTVGAKVTLVGDQVHIAVESGSEETADTLRAWAGALQQALDAAGAPLASLAIKAEGHDGPG</sequence>
<evidence type="ECO:0000259" key="2">
    <source>
        <dbReference type="Pfam" id="PF02120"/>
    </source>
</evidence>
<feature type="region of interest" description="Disordered" evidence="1">
    <location>
        <begin position="371"/>
        <end position="390"/>
    </location>
</feature>